<protein>
    <recommendedName>
        <fullName evidence="3">Bacteriocin</fullName>
    </recommendedName>
</protein>
<comment type="caution">
    <text evidence="1">The sequence shown here is derived from an EMBL/GenBank/DDBJ whole genome shotgun (WGS) entry which is preliminary data.</text>
</comment>
<reference evidence="2" key="1">
    <citation type="submission" date="2021-01" db="EMBL/GenBank/DDBJ databases">
        <title>Genome public.</title>
        <authorList>
            <person name="Liu C."/>
            <person name="Sun Q."/>
        </authorList>
    </citation>
    <scope>NUCLEOTIDE SEQUENCE [LARGE SCALE GENOMIC DNA]</scope>
    <source>
        <strain evidence="2">YIM B02567</strain>
    </source>
</reference>
<dbReference type="EMBL" id="JAENHK010000010">
    <property type="protein sequence ID" value="MBK1898067.1"/>
    <property type="molecule type" value="Genomic_DNA"/>
</dbReference>
<evidence type="ECO:0008006" key="3">
    <source>
        <dbReference type="Google" id="ProtNLM"/>
    </source>
</evidence>
<dbReference type="Proteomes" id="UP000628669">
    <property type="component" value="Unassembled WGS sequence"/>
</dbReference>
<dbReference type="RefSeq" id="WP_200248708.1">
    <property type="nucleotide sequence ID" value="NZ_JAENHK010000010.1"/>
</dbReference>
<gene>
    <name evidence="1" type="ORF">JHL15_20040</name>
</gene>
<proteinExistence type="predicted"/>
<name>A0ABS1G044_9FLAO</name>
<sequence>MITNFKWNELSRDTLKNLLAGSPGDPAYCISDTGPGEGGCNPGYICENGRCVPYNPSGGGTGGGGTGGGTTGPMHTCYCGTYSYVTSDPCPYTCFSDY</sequence>
<keyword evidence="2" id="KW-1185">Reference proteome</keyword>
<organism evidence="1 2">
    <name type="scientific">Chryseobacterium paridis</name>
    <dbReference type="NCBI Taxonomy" id="2800328"/>
    <lineage>
        <taxon>Bacteria</taxon>
        <taxon>Pseudomonadati</taxon>
        <taxon>Bacteroidota</taxon>
        <taxon>Flavobacteriia</taxon>
        <taxon>Flavobacteriales</taxon>
        <taxon>Weeksellaceae</taxon>
        <taxon>Chryseobacterium group</taxon>
        <taxon>Chryseobacterium</taxon>
    </lineage>
</organism>
<evidence type="ECO:0000313" key="2">
    <source>
        <dbReference type="Proteomes" id="UP000628669"/>
    </source>
</evidence>
<accession>A0ABS1G044</accession>
<evidence type="ECO:0000313" key="1">
    <source>
        <dbReference type="EMBL" id="MBK1898067.1"/>
    </source>
</evidence>